<feature type="region of interest" description="Disordered" evidence="3">
    <location>
        <begin position="844"/>
        <end position="864"/>
    </location>
</feature>
<dbReference type="SUPFAM" id="SSF55785">
    <property type="entry name" value="PYP-like sensor domain (PAS domain)"/>
    <property type="match status" value="1"/>
</dbReference>
<dbReference type="SMART" id="SM00052">
    <property type="entry name" value="EAL"/>
    <property type="match status" value="1"/>
</dbReference>
<dbReference type="FunFam" id="3.30.70.270:FF:000001">
    <property type="entry name" value="Diguanylate cyclase domain protein"/>
    <property type="match status" value="1"/>
</dbReference>
<dbReference type="CDD" id="cd01949">
    <property type="entry name" value="GGDEF"/>
    <property type="match status" value="1"/>
</dbReference>
<comment type="caution">
    <text evidence="8">The sequence shown here is derived from an EMBL/GenBank/DDBJ whole genome shotgun (WGS) entry which is preliminary data.</text>
</comment>
<dbReference type="GO" id="GO:0005886">
    <property type="term" value="C:plasma membrane"/>
    <property type="evidence" value="ECO:0007669"/>
    <property type="project" value="UniProtKB-SubCell"/>
</dbReference>
<dbReference type="InterPro" id="IPR043128">
    <property type="entry name" value="Rev_trsase/Diguanyl_cyclase"/>
</dbReference>
<dbReference type="InterPro" id="IPR000160">
    <property type="entry name" value="GGDEF_dom"/>
</dbReference>
<proteinExistence type="predicted"/>
<dbReference type="PROSITE" id="PS50112">
    <property type="entry name" value="PAS"/>
    <property type="match status" value="1"/>
</dbReference>
<dbReference type="GO" id="GO:0003824">
    <property type="term" value="F:catalytic activity"/>
    <property type="evidence" value="ECO:0007669"/>
    <property type="project" value="UniProtKB-ARBA"/>
</dbReference>
<comment type="cofactor">
    <cofactor evidence="1">
        <name>Mg(2+)</name>
        <dbReference type="ChEBI" id="CHEBI:18420"/>
    </cofactor>
</comment>
<dbReference type="Pfam" id="PF00563">
    <property type="entry name" value="EAL"/>
    <property type="match status" value="1"/>
</dbReference>
<keyword evidence="4" id="KW-1133">Transmembrane helix</keyword>
<dbReference type="InterPro" id="IPR001633">
    <property type="entry name" value="EAL_dom"/>
</dbReference>
<dbReference type="InterPro" id="IPR052155">
    <property type="entry name" value="Biofilm_reg_signaling"/>
</dbReference>
<protein>
    <submittedName>
        <fullName evidence="8">Signaling-like protein</fullName>
    </submittedName>
</protein>
<feature type="transmembrane region" description="Helical" evidence="4">
    <location>
        <begin position="255"/>
        <end position="277"/>
    </location>
</feature>
<dbReference type="PROSITE" id="PS50883">
    <property type="entry name" value="EAL"/>
    <property type="match status" value="1"/>
</dbReference>
<evidence type="ECO:0000313" key="9">
    <source>
        <dbReference type="Proteomes" id="UP000078356"/>
    </source>
</evidence>
<dbReference type="InterPro" id="IPR000014">
    <property type="entry name" value="PAS"/>
</dbReference>
<dbReference type="AlphaFoldDB" id="A0A178L954"/>
<dbReference type="EMBL" id="LWCR01000045">
    <property type="protein sequence ID" value="OAN26100.1"/>
    <property type="molecule type" value="Genomic_DNA"/>
</dbReference>
<dbReference type="InterPro" id="IPR013767">
    <property type="entry name" value="PAS_fold"/>
</dbReference>
<dbReference type="Gene3D" id="3.30.70.270">
    <property type="match status" value="1"/>
</dbReference>
<dbReference type="NCBIfam" id="TIGR00254">
    <property type="entry name" value="GGDEF"/>
    <property type="match status" value="1"/>
</dbReference>
<dbReference type="NCBIfam" id="TIGR00229">
    <property type="entry name" value="sensory_box"/>
    <property type="match status" value="1"/>
</dbReference>
<name>A0A178L954_9PSED</name>
<feature type="domain" description="PAS" evidence="5">
    <location>
        <begin position="298"/>
        <end position="349"/>
    </location>
</feature>
<feature type="compositionally biased region" description="Polar residues" evidence="3">
    <location>
        <begin position="844"/>
        <end position="856"/>
    </location>
</feature>
<dbReference type="OrthoDB" id="9804951at2"/>
<dbReference type="Pfam" id="PF00989">
    <property type="entry name" value="PAS"/>
    <property type="match status" value="1"/>
</dbReference>
<sequence>MQQVATVPTQLNRVARQASLGFFALVTLIFTLAGWMLFDLCARIDEQQRHHSEADAQRALETRLDRLGRVLTDYSFWMEAYARTSKKVDVNWAYEEDNVGPSLYSDYGVNGAFILAPNGVTRYAVVGGGRSKMQLDTWLGDDQATLLAQARERSLKDGHAQGYFLIEGKPASVMVAVIRPDATYQDFKRLSYMVFVDILTPDKLAQLGQTFELPGLTAEPGELPVVAERPTLVVRSDPGIAVTFHWLVHGMGQRLLAQFLPLLATMCGLALLLVWYLRRRIALAARQTDVAEDALRHSEQRFRTVSEASSDWIWESDAEQRLVYLSERFVAVTGFSREAWLGRPLHELLGYPPSQVEEVARTPLAAGRTRRPLRCEMRDAQAKLRYCQLTAQPIISGGLLAGFRGTVCDVTEEIEAKARIEHISQHDALTGLANRHQLHRYLAQRFAEGVSASQPLHLLALDLDRFKPVNDSLGHGAGDQVLCQVARELRASVREGDLVARIGGDEFVIAVNGCLSAEQVSLLCNRMLEGIGRTMRIDEHDINIGASVGIAQAPQDGHSAEDLLRYADIALYEAKAAGRNTLRFYEPTMNQRILARRQLETELRLGLQRLEFELDFQPRFDASSQRLLGAEALVRWNHPIRGRLAPAEFIGVAEETGLILGLSDWVLQEACSQAMDWSPELIVSINLSPLEFQRDDLVARIHKVLERTGIDPARVELELTENVLLDDAAGALELMKKLKALGVRLSMDDFGTGYSSLSYLRTYPFDCLKIDRSFVSNIEVSESNAAIVEAIVSMGRALSLTVVAEGIETAGQLARIADLKCDQAQGFHLQRPLSQARFAALRQEQSQPREASNDASRTLVVAGP</sequence>
<dbReference type="SUPFAM" id="SSF55073">
    <property type="entry name" value="Nucleotide cyclase"/>
    <property type="match status" value="1"/>
</dbReference>
<dbReference type="CDD" id="cd00130">
    <property type="entry name" value="PAS"/>
    <property type="match status" value="1"/>
</dbReference>
<keyword evidence="4" id="KW-0472">Membrane</keyword>
<evidence type="ECO:0000313" key="8">
    <source>
        <dbReference type="EMBL" id="OAN26100.1"/>
    </source>
</evidence>
<accession>A0A178L954</accession>
<dbReference type="Pfam" id="PF00990">
    <property type="entry name" value="GGDEF"/>
    <property type="match status" value="1"/>
</dbReference>
<dbReference type="Proteomes" id="UP000078356">
    <property type="component" value="Unassembled WGS sequence"/>
</dbReference>
<evidence type="ECO:0000256" key="1">
    <source>
        <dbReference type="ARBA" id="ARBA00001946"/>
    </source>
</evidence>
<comment type="subcellular location">
    <subcellularLocation>
        <location evidence="2">Cell inner membrane</location>
    </subcellularLocation>
</comment>
<evidence type="ECO:0000259" key="5">
    <source>
        <dbReference type="PROSITE" id="PS50112"/>
    </source>
</evidence>
<feature type="domain" description="GGDEF" evidence="7">
    <location>
        <begin position="454"/>
        <end position="587"/>
    </location>
</feature>
<dbReference type="InterPro" id="IPR029787">
    <property type="entry name" value="Nucleotide_cyclase"/>
</dbReference>
<keyword evidence="4" id="KW-0812">Transmembrane</keyword>
<evidence type="ECO:0000256" key="2">
    <source>
        <dbReference type="ARBA" id="ARBA00004533"/>
    </source>
</evidence>
<feature type="domain" description="EAL" evidence="6">
    <location>
        <begin position="596"/>
        <end position="846"/>
    </location>
</feature>
<dbReference type="PANTHER" id="PTHR44757:SF10">
    <property type="entry name" value="MEMBRANE PROTEIN"/>
    <property type="match status" value="1"/>
</dbReference>
<reference evidence="8 9" key="1">
    <citation type="submission" date="2016-04" db="EMBL/GenBank/DDBJ databases">
        <title>Draft Genome Sequences of Staphylococcus capitis Strain H36, S. capitis Strain H65, S. cohnii Strain H62, S. hominis Strain H69, Mycobacterium iranicum Strain H39, Plantibacter sp. Strain H53, Pseudomonas oryzihabitans Strain H72, and Microbacterium sp. Strain H83, isolated from residential settings.</title>
        <authorList>
            <person name="Lymperopoulou D."/>
            <person name="Adams R.I."/>
            <person name="Lindow S."/>
            <person name="Coil D.A."/>
            <person name="Jospin G."/>
            <person name="Eisen J.A."/>
        </authorList>
    </citation>
    <scope>NUCLEOTIDE SEQUENCE [LARGE SCALE GENOMIC DNA]</scope>
    <source>
        <strain evidence="8 9">H72</strain>
    </source>
</reference>
<dbReference type="SUPFAM" id="SSF141868">
    <property type="entry name" value="EAL domain-like"/>
    <property type="match status" value="1"/>
</dbReference>
<dbReference type="InterPro" id="IPR035919">
    <property type="entry name" value="EAL_sf"/>
</dbReference>
<dbReference type="Gene3D" id="3.20.20.450">
    <property type="entry name" value="EAL domain"/>
    <property type="match status" value="1"/>
</dbReference>
<dbReference type="Gene3D" id="3.30.450.20">
    <property type="entry name" value="PAS domain"/>
    <property type="match status" value="1"/>
</dbReference>
<evidence type="ECO:0000259" key="6">
    <source>
        <dbReference type="PROSITE" id="PS50883"/>
    </source>
</evidence>
<evidence type="ECO:0000256" key="4">
    <source>
        <dbReference type="SAM" id="Phobius"/>
    </source>
</evidence>
<dbReference type="PANTHER" id="PTHR44757">
    <property type="entry name" value="DIGUANYLATE CYCLASE DGCP"/>
    <property type="match status" value="1"/>
</dbReference>
<dbReference type="Pfam" id="PF05228">
    <property type="entry name" value="CHASE4"/>
    <property type="match status" value="1"/>
</dbReference>
<dbReference type="InterPro" id="IPR035965">
    <property type="entry name" value="PAS-like_dom_sf"/>
</dbReference>
<dbReference type="GO" id="GO:0006355">
    <property type="term" value="P:regulation of DNA-templated transcription"/>
    <property type="evidence" value="ECO:0007669"/>
    <property type="project" value="InterPro"/>
</dbReference>
<evidence type="ECO:0000259" key="7">
    <source>
        <dbReference type="PROSITE" id="PS50887"/>
    </source>
</evidence>
<dbReference type="SMART" id="SM00091">
    <property type="entry name" value="PAS"/>
    <property type="match status" value="1"/>
</dbReference>
<organism evidence="8 9">
    <name type="scientific">Pseudomonas oryzihabitans</name>
    <dbReference type="NCBI Taxonomy" id="47885"/>
    <lineage>
        <taxon>Bacteria</taxon>
        <taxon>Pseudomonadati</taxon>
        <taxon>Pseudomonadota</taxon>
        <taxon>Gammaproteobacteria</taxon>
        <taxon>Pseudomonadales</taxon>
        <taxon>Pseudomonadaceae</taxon>
        <taxon>Pseudomonas</taxon>
    </lineage>
</organism>
<dbReference type="CDD" id="cd01948">
    <property type="entry name" value="EAL"/>
    <property type="match status" value="1"/>
</dbReference>
<dbReference type="InterPro" id="IPR007892">
    <property type="entry name" value="CHASE4"/>
</dbReference>
<evidence type="ECO:0000256" key="3">
    <source>
        <dbReference type="SAM" id="MobiDB-lite"/>
    </source>
</evidence>
<gene>
    <name evidence="8" type="ORF">A4V15_06800</name>
</gene>
<dbReference type="SMART" id="SM00267">
    <property type="entry name" value="GGDEF"/>
    <property type="match status" value="1"/>
</dbReference>
<dbReference type="PROSITE" id="PS50887">
    <property type="entry name" value="GGDEF"/>
    <property type="match status" value="1"/>
</dbReference>
<feature type="transmembrane region" description="Helical" evidence="4">
    <location>
        <begin position="20"/>
        <end position="42"/>
    </location>
</feature>